<evidence type="ECO:0000313" key="1">
    <source>
        <dbReference type="EMBL" id="KAI4859210.1"/>
    </source>
</evidence>
<protein>
    <submittedName>
        <fullName evidence="1">Uncharacterized protein</fullName>
    </submittedName>
</protein>
<proteinExistence type="predicted"/>
<dbReference type="EMBL" id="MU393649">
    <property type="protein sequence ID" value="KAI4859210.1"/>
    <property type="molecule type" value="Genomic_DNA"/>
</dbReference>
<reference evidence="1 2" key="1">
    <citation type="journal article" date="2022" name="New Phytol.">
        <title>Ecological generalism drives hyperdiversity of secondary metabolite gene clusters in xylarialean endophytes.</title>
        <authorList>
            <person name="Franco M.E.E."/>
            <person name="Wisecaver J.H."/>
            <person name="Arnold A.E."/>
            <person name="Ju Y.M."/>
            <person name="Slot J.C."/>
            <person name="Ahrendt S."/>
            <person name="Moore L.P."/>
            <person name="Eastman K.E."/>
            <person name="Scott K."/>
            <person name="Konkel Z."/>
            <person name="Mondo S.J."/>
            <person name="Kuo A."/>
            <person name="Hayes R.D."/>
            <person name="Haridas S."/>
            <person name="Andreopoulos B."/>
            <person name="Riley R."/>
            <person name="LaButti K."/>
            <person name="Pangilinan J."/>
            <person name="Lipzen A."/>
            <person name="Amirebrahimi M."/>
            <person name="Yan J."/>
            <person name="Adam C."/>
            <person name="Keymanesh K."/>
            <person name="Ng V."/>
            <person name="Louie K."/>
            <person name="Northen T."/>
            <person name="Drula E."/>
            <person name="Henrissat B."/>
            <person name="Hsieh H.M."/>
            <person name="Youens-Clark K."/>
            <person name="Lutzoni F."/>
            <person name="Miadlikowska J."/>
            <person name="Eastwood D.C."/>
            <person name="Hamelin R.C."/>
            <person name="Grigoriev I.V."/>
            <person name="U'Ren J.M."/>
        </authorList>
    </citation>
    <scope>NUCLEOTIDE SEQUENCE [LARGE SCALE GENOMIC DNA]</scope>
    <source>
        <strain evidence="1 2">CBS 119005</strain>
    </source>
</reference>
<sequence>MQSKSLFAFFSALALSSASPLRRRCSNSTVPTPTNSTTTPPAATVPVLPTTGSGTQLAGADGATLKHILVGHGIQNYTCTAADVTATSIGALAVLWEITDLYPGVSSSSLSAADFDTFTSKVLRTTSMPLNMATDSTTGADVAAPFPAPVDLTVDGLSAPIKFLGHHFFDSANTPTFDLSGADDGELFKGKKDANIAAPADADKGEDPITGAVDWLRLSDKGTSTGVSLVYRVWTAGGNPETCTDAGESQSIPYTAQYWIFSA</sequence>
<keyword evidence="2" id="KW-1185">Reference proteome</keyword>
<dbReference type="Proteomes" id="UP001497700">
    <property type="component" value="Unassembled WGS sequence"/>
</dbReference>
<accession>A0ACB9YIH3</accession>
<gene>
    <name evidence="1" type="ORF">F4820DRAFT_177803</name>
</gene>
<name>A0ACB9YIH3_9PEZI</name>
<comment type="caution">
    <text evidence="1">The sequence shown here is derived from an EMBL/GenBank/DDBJ whole genome shotgun (WGS) entry which is preliminary data.</text>
</comment>
<evidence type="ECO:0000313" key="2">
    <source>
        <dbReference type="Proteomes" id="UP001497700"/>
    </source>
</evidence>
<organism evidence="1 2">
    <name type="scientific">Hypoxylon rubiginosum</name>
    <dbReference type="NCBI Taxonomy" id="110542"/>
    <lineage>
        <taxon>Eukaryota</taxon>
        <taxon>Fungi</taxon>
        <taxon>Dikarya</taxon>
        <taxon>Ascomycota</taxon>
        <taxon>Pezizomycotina</taxon>
        <taxon>Sordariomycetes</taxon>
        <taxon>Xylariomycetidae</taxon>
        <taxon>Xylariales</taxon>
        <taxon>Hypoxylaceae</taxon>
        <taxon>Hypoxylon</taxon>
    </lineage>
</organism>